<reference evidence="8 9" key="1">
    <citation type="submission" date="2017-02" db="EMBL/GenBank/DDBJ databases">
        <title>Whole genome sequencing of Helicobacter bilis strain AAQJH.</title>
        <authorList>
            <person name="Conlan S."/>
            <person name="Thomas P.J."/>
            <person name="Mullikin J."/>
            <person name="Palmore T.N."/>
            <person name="Frank K.M."/>
            <person name="Segre J.A."/>
        </authorList>
    </citation>
    <scope>NUCLEOTIDE SEQUENCE [LARGE SCALE GENOMIC DNA]</scope>
    <source>
        <strain evidence="8 9">AAQJH</strain>
    </source>
</reference>
<dbReference type="GO" id="GO:0015562">
    <property type="term" value="F:efflux transmembrane transporter activity"/>
    <property type="evidence" value="ECO:0007669"/>
    <property type="project" value="InterPro"/>
</dbReference>
<keyword evidence="3" id="KW-0813">Transport</keyword>
<keyword evidence="7" id="KW-0998">Cell outer membrane</keyword>
<evidence type="ECO:0000256" key="3">
    <source>
        <dbReference type="ARBA" id="ARBA00022448"/>
    </source>
</evidence>
<dbReference type="AlphaFoldDB" id="A0A1Q2LG55"/>
<dbReference type="InterPro" id="IPR003423">
    <property type="entry name" value="OMP_efflux"/>
</dbReference>
<dbReference type="Gene3D" id="1.20.1600.10">
    <property type="entry name" value="Outer membrane efflux proteins (OEP)"/>
    <property type="match status" value="1"/>
</dbReference>
<dbReference type="Pfam" id="PF02321">
    <property type="entry name" value="OEP"/>
    <property type="match status" value="2"/>
</dbReference>
<evidence type="ECO:0000313" key="8">
    <source>
        <dbReference type="EMBL" id="AQQ59416.1"/>
    </source>
</evidence>
<dbReference type="GO" id="GO:0009279">
    <property type="term" value="C:cell outer membrane"/>
    <property type="evidence" value="ECO:0007669"/>
    <property type="project" value="UniProtKB-SubCell"/>
</dbReference>
<protein>
    <recommendedName>
        <fullName evidence="10">TolC family protein</fullName>
    </recommendedName>
</protein>
<evidence type="ECO:0000256" key="2">
    <source>
        <dbReference type="ARBA" id="ARBA00007613"/>
    </source>
</evidence>
<evidence type="ECO:0000256" key="4">
    <source>
        <dbReference type="ARBA" id="ARBA00022452"/>
    </source>
</evidence>
<sequence length="515" mass="58042">MNHCKYAVRLPLGLLPLCWLFGIMLSYTCYANQTSLKKNIQAKDYITQSDYITAQNLDSKNAKNTSKNISIYDAWQDVLRNNQGIKAQYLNTQNMEKLNLAAKLSYLPQIDLNALYLHLGNKVQIDLIHDRNQYNKVLQDAQILAGQSGQIGQMGGQLVSLLQFYGTPITLLEQDVVVGALNILYPLYTGGARYYGNKLAKVALKDSYQALRLKELATFEELVTIYYSVVLAKETLNALQSTEESTLKHYENSKKLHRLGQIADIELLGAQVAYDKAKNQRRSAENALDIANFTLDSILQTTDSNPTSLLAINPNLELKSFEYYKEATLKTYPALQIAHNKITMADYTKRLELGRFTPKIGAFASFMVTDNRSKMEQMMPNWYAGVAARWTLLSPQGRLQKYQGAKIMQMQASALEIEAVQKMELLVKTTYKQIKLYKESYESLDSSIALAKENLRLKERAFSQGLVTNDSVVDARNALDSVIVEQKGVAYKMIIAFAKLQALSGDLDTFFAIQK</sequence>
<dbReference type="PANTHER" id="PTHR30026">
    <property type="entry name" value="OUTER MEMBRANE PROTEIN TOLC"/>
    <property type="match status" value="1"/>
</dbReference>
<evidence type="ECO:0000256" key="6">
    <source>
        <dbReference type="ARBA" id="ARBA00023136"/>
    </source>
</evidence>
<accession>A0A1Q2LG55</accession>
<dbReference type="PANTHER" id="PTHR30026:SF5">
    <property type="entry name" value="ABC-TYPE EFFLUX SYSTEM SECRETIN COMPONENT"/>
    <property type="match status" value="1"/>
</dbReference>
<keyword evidence="6" id="KW-0472">Membrane</keyword>
<evidence type="ECO:0008006" key="10">
    <source>
        <dbReference type="Google" id="ProtNLM"/>
    </source>
</evidence>
<gene>
    <name evidence="8" type="ORF">XJ32_04145</name>
</gene>
<dbReference type="GO" id="GO:0015288">
    <property type="term" value="F:porin activity"/>
    <property type="evidence" value="ECO:0007669"/>
    <property type="project" value="TreeGrafter"/>
</dbReference>
<dbReference type="SUPFAM" id="SSF56954">
    <property type="entry name" value="Outer membrane efflux proteins (OEP)"/>
    <property type="match status" value="1"/>
</dbReference>
<evidence type="ECO:0000313" key="9">
    <source>
        <dbReference type="Proteomes" id="UP000188298"/>
    </source>
</evidence>
<dbReference type="RefSeq" id="WP_077388458.1">
    <property type="nucleotide sequence ID" value="NZ_CP019645.1"/>
</dbReference>
<name>A0A1Q2LG55_9HELI</name>
<evidence type="ECO:0000256" key="7">
    <source>
        <dbReference type="ARBA" id="ARBA00023237"/>
    </source>
</evidence>
<evidence type="ECO:0000256" key="5">
    <source>
        <dbReference type="ARBA" id="ARBA00022692"/>
    </source>
</evidence>
<comment type="subcellular location">
    <subcellularLocation>
        <location evidence="1">Cell outer membrane</location>
    </subcellularLocation>
</comment>
<dbReference type="GO" id="GO:1990281">
    <property type="term" value="C:efflux pump complex"/>
    <property type="evidence" value="ECO:0007669"/>
    <property type="project" value="TreeGrafter"/>
</dbReference>
<keyword evidence="5" id="KW-0812">Transmembrane</keyword>
<evidence type="ECO:0000256" key="1">
    <source>
        <dbReference type="ARBA" id="ARBA00004442"/>
    </source>
</evidence>
<dbReference type="KEGG" id="hbl:XJ32_04145"/>
<organism evidence="8 9">
    <name type="scientific">Helicobacter bilis</name>
    <dbReference type="NCBI Taxonomy" id="37372"/>
    <lineage>
        <taxon>Bacteria</taxon>
        <taxon>Pseudomonadati</taxon>
        <taxon>Campylobacterota</taxon>
        <taxon>Epsilonproteobacteria</taxon>
        <taxon>Campylobacterales</taxon>
        <taxon>Helicobacteraceae</taxon>
        <taxon>Helicobacter</taxon>
    </lineage>
</organism>
<dbReference type="InterPro" id="IPR051906">
    <property type="entry name" value="TolC-like"/>
</dbReference>
<proteinExistence type="inferred from homology"/>
<dbReference type="EMBL" id="CP019645">
    <property type="protein sequence ID" value="AQQ59416.1"/>
    <property type="molecule type" value="Genomic_DNA"/>
</dbReference>
<dbReference type="Proteomes" id="UP000188298">
    <property type="component" value="Chromosome"/>
</dbReference>
<keyword evidence="4" id="KW-1134">Transmembrane beta strand</keyword>
<comment type="similarity">
    <text evidence="2">Belongs to the outer membrane factor (OMF) (TC 1.B.17) family.</text>
</comment>